<organism evidence="1 2">
    <name type="scientific">Corynebacterium xerosis</name>
    <dbReference type="NCBI Taxonomy" id="1725"/>
    <lineage>
        <taxon>Bacteria</taxon>
        <taxon>Bacillati</taxon>
        <taxon>Actinomycetota</taxon>
        <taxon>Actinomycetes</taxon>
        <taxon>Mycobacteriales</taxon>
        <taxon>Corynebacteriaceae</taxon>
        <taxon>Corynebacterium</taxon>
    </lineage>
</organism>
<proteinExistence type="predicted"/>
<dbReference type="KEGG" id="cxe:FOB82_02930"/>
<evidence type="ECO:0000313" key="2">
    <source>
        <dbReference type="Proteomes" id="UP000426857"/>
    </source>
</evidence>
<accession>A0A6B8TSA0</accession>
<gene>
    <name evidence="1" type="ORF">FOB82_02930</name>
</gene>
<name>A0A6B8TSA0_9CORY</name>
<evidence type="ECO:0000313" key="1">
    <source>
        <dbReference type="EMBL" id="QGS34053.1"/>
    </source>
</evidence>
<sequence length="275" mass="29340">MSAPTPPSEPIIPPGTLSYAQIRQLFEADEAAKQKVRDELQGAVATARGWFTDGFLEALAAALAGIPPPGFEAIIDAFTGNSGAGLPAITSALTDQQSKVQELYDERGRAHVYSRENLAYRGFQQHNQRMRIPFTEQVGPLVGVTIDPAGGLVLRTAGSWQIQAKTGVSGTMAVGANWARMWIEAYRADGSLLAESFATSVPGADQGTTSDVMALVINPEEAAAGVTVRVYADAGRWRYILGGPGYTYLLAQKQSSTRETSTIDPGNPGIWEEQP</sequence>
<dbReference type="Proteomes" id="UP000426857">
    <property type="component" value="Chromosome"/>
</dbReference>
<reference evidence="1 2" key="1">
    <citation type="submission" date="2019-11" db="EMBL/GenBank/DDBJ databases">
        <title>FDA dAtabase for Regulatory Grade micrObial Sequences (FDA-ARGOS): Supporting development and validation of Infectious Disease Dx tests.</title>
        <authorList>
            <person name="Kerrigan L."/>
            <person name="Long C."/>
            <person name="Tallon L."/>
            <person name="Sadzewicz L."/>
            <person name="Vavikolanu K."/>
            <person name="Mehta A."/>
            <person name="Aluvathingal J."/>
            <person name="Nadendla S."/>
            <person name="Yan Y."/>
            <person name="Sichtig H."/>
        </authorList>
    </citation>
    <scope>NUCLEOTIDE SEQUENCE [LARGE SCALE GENOMIC DNA]</scope>
    <source>
        <strain evidence="1 2">FDAARGOS_674</strain>
    </source>
</reference>
<protein>
    <submittedName>
        <fullName evidence="1">Uncharacterized protein</fullName>
    </submittedName>
</protein>
<dbReference type="AlphaFoldDB" id="A0A6B8TSA0"/>
<dbReference type="RefSeq" id="WP_155867839.1">
    <property type="nucleotide sequence ID" value="NZ_CP046322.1"/>
</dbReference>
<dbReference type="EMBL" id="CP046322">
    <property type="protein sequence ID" value="QGS34053.1"/>
    <property type="molecule type" value="Genomic_DNA"/>
</dbReference>